<keyword evidence="1" id="KW-0732">Signal</keyword>
<sequence length="251" mass="29309">MSQFLKFIFLIASIGMSSCAVNSQFSSKWEEDINFNSEIYSKTEAIYYHPKDAISIKIFNNKQYIDIILETNSANTLRKIYNLGLSIWIDSKGKLQNSYAVNFPMPSQFPYTTKSFENYLSRFSMIEFNEELFDRFQTYEVLNTNTNENISMNTLQPEDNFQLKLSSKEEVLFSYHLRIQLTELYTEEINGTENISIGIASINEANEAYFSTMSSKEYINKRMDKLKAGTDQNPHELAEWWTNFKLVVENN</sequence>
<organism evidence="2 3">
    <name type="scientific">Paralabilibaculum antarcticum</name>
    <dbReference type="NCBI Taxonomy" id="2912572"/>
    <lineage>
        <taxon>Bacteria</taxon>
        <taxon>Pseudomonadati</taxon>
        <taxon>Bacteroidota</taxon>
        <taxon>Bacteroidia</taxon>
        <taxon>Marinilabiliales</taxon>
        <taxon>Marinifilaceae</taxon>
        <taxon>Paralabilibaculum</taxon>
    </lineage>
</organism>
<keyword evidence="3" id="KW-1185">Reference proteome</keyword>
<evidence type="ECO:0000313" key="2">
    <source>
        <dbReference type="EMBL" id="MDE5420373.1"/>
    </source>
</evidence>
<dbReference type="EMBL" id="JAKJSC010000010">
    <property type="protein sequence ID" value="MDE5420373.1"/>
    <property type="molecule type" value="Genomic_DNA"/>
</dbReference>
<evidence type="ECO:0000256" key="1">
    <source>
        <dbReference type="SAM" id="SignalP"/>
    </source>
</evidence>
<feature type="signal peptide" evidence="1">
    <location>
        <begin position="1"/>
        <end position="20"/>
    </location>
</feature>
<dbReference type="Proteomes" id="UP001528920">
    <property type="component" value="Unassembled WGS sequence"/>
</dbReference>
<evidence type="ECO:0000313" key="3">
    <source>
        <dbReference type="Proteomes" id="UP001528920"/>
    </source>
</evidence>
<reference evidence="2 3" key="1">
    <citation type="submission" date="2022-01" db="EMBL/GenBank/DDBJ databases">
        <title>Labilibaculum sp. nov, a marine bacterium isolated from Antarctica.</title>
        <authorList>
            <person name="Dai W."/>
        </authorList>
    </citation>
    <scope>NUCLEOTIDE SEQUENCE [LARGE SCALE GENOMIC DNA]</scope>
    <source>
        <strain evidence="2 3">DW002</strain>
    </source>
</reference>
<dbReference type="RefSeq" id="WP_275111704.1">
    <property type="nucleotide sequence ID" value="NZ_JAKJSC010000010.1"/>
</dbReference>
<proteinExistence type="predicted"/>
<dbReference type="PROSITE" id="PS51257">
    <property type="entry name" value="PROKAR_LIPOPROTEIN"/>
    <property type="match status" value="1"/>
</dbReference>
<gene>
    <name evidence="2" type="ORF">L3049_20455</name>
</gene>
<comment type="caution">
    <text evidence="2">The sequence shown here is derived from an EMBL/GenBank/DDBJ whole genome shotgun (WGS) entry which is preliminary data.</text>
</comment>
<evidence type="ECO:0008006" key="4">
    <source>
        <dbReference type="Google" id="ProtNLM"/>
    </source>
</evidence>
<name>A0ABT5W0L2_9BACT</name>
<protein>
    <recommendedName>
        <fullName evidence="4">Lipoprotein</fullName>
    </recommendedName>
</protein>
<accession>A0ABT5W0L2</accession>
<feature type="chain" id="PRO_5045918082" description="Lipoprotein" evidence="1">
    <location>
        <begin position="21"/>
        <end position="251"/>
    </location>
</feature>